<protein>
    <recommendedName>
        <fullName evidence="3">O-acyltransferase WSD1 C-terminal domain-containing protein</fullName>
    </recommendedName>
</protein>
<sequence>MKNKENNNNFYLQLLLNVGDILLCFCTTLVLLPPTLILLGGMFVVKKLLELYLLYKFKGRYKLLALQDAVCSVDFEKCSSKYSFCGLVRTSQAQLLLEKLQTATALQVSTGNFRKMGYRLTTQFGFPCWEDVSTNFDVREHVKIYPQVEGRETSISENELMSLISMKMNALGKEKERPDWEILLIPQVKTKGENGEPSQFVVAILFVLNHGYMDTNCAIQFLQKTLLGEDARASFSLAEMNNKPSSSKENSNSHFLQPLKTLLFGPSYLLKLMFSNKRSILHESCMDDSWTTFMGRSKYRITTSSMNKIRVAFNCQTKSVMIFAFLSALEKIAERKRNSIPDAVNVAFTHAMLPYPPNPEPQNRFSALVKRLPMMTTKNTHDHLSEIDELIQINESSEFEIASLYWGCKILGLLPIWLCRLIRSSSVMFPIGVTIATGSEHKVKIQNVMEVESFFGIPPMMDGTQYLIAFANYGGRLTISFRVGKTPLIQSQHDFQILATEFDNCLKDLEREANNLNVIKST</sequence>
<accession>A0ABP1Q0U9</accession>
<comment type="caution">
    <text evidence="1">The sequence shown here is derived from an EMBL/GenBank/DDBJ whole genome shotgun (WGS) entry which is preliminary data.</text>
</comment>
<reference evidence="1 2" key="1">
    <citation type="submission" date="2024-08" db="EMBL/GenBank/DDBJ databases">
        <authorList>
            <person name="Cucini C."/>
            <person name="Frati F."/>
        </authorList>
    </citation>
    <scope>NUCLEOTIDE SEQUENCE [LARGE SCALE GENOMIC DNA]</scope>
</reference>
<evidence type="ECO:0000313" key="2">
    <source>
        <dbReference type="Proteomes" id="UP001642540"/>
    </source>
</evidence>
<evidence type="ECO:0000313" key="1">
    <source>
        <dbReference type="EMBL" id="CAL8085209.1"/>
    </source>
</evidence>
<dbReference type="EMBL" id="CAXLJM020000019">
    <property type="protein sequence ID" value="CAL8085209.1"/>
    <property type="molecule type" value="Genomic_DNA"/>
</dbReference>
<evidence type="ECO:0008006" key="3">
    <source>
        <dbReference type="Google" id="ProtNLM"/>
    </source>
</evidence>
<gene>
    <name evidence="1" type="ORF">ODALV1_LOCUS6041</name>
</gene>
<organism evidence="1 2">
    <name type="scientific">Orchesella dallaii</name>
    <dbReference type="NCBI Taxonomy" id="48710"/>
    <lineage>
        <taxon>Eukaryota</taxon>
        <taxon>Metazoa</taxon>
        <taxon>Ecdysozoa</taxon>
        <taxon>Arthropoda</taxon>
        <taxon>Hexapoda</taxon>
        <taxon>Collembola</taxon>
        <taxon>Entomobryomorpha</taxon>
        <taxon>Entomobryoidea</taxon>
        <taxon>Orchesellidae</taxon>
        <taxon>Orchesellinae</taxon>
        <taxon>Orchesella</taxon>
    </lineage>
</organism>
<dbReference type="Proteomes" id="UP001642540">
    <property type="component" value="Unassembled WGS sequence"/>
</dbReference>
<keyword evidence="2" id="KW-1185">Reference proteome</keyword>
<name>A0ABP1Q0U9_9HEXA</name>
<proteinExistence type="predicted"/>